<evidence type="ECO:0000256" key="2">
    <source>
        <dbReference type="ARBA" id="ARBA00022741"/>
    </source>
</evidence>
<reference evidence="8 9" key="1">
    <citation type="submission" date="2015-01" db="EMBL/GenBank/DDBJ databases">
        <title>The Genome Sequence of Exophiala xenobiotica CBS118157.</title>
        <authorList>
            <consortium name="The Broad Institute Genomics Platform"/>
            <person name="Cuomo C."/>
            <person name="de Hoog S."/>
            <person name="Gorbushina A."/>
            <person name="Stielow B."/>
            <person name="Teixiera M."/>
            <person name="Abouelleil A."/>
            <person name="Chapman S.B."/>
            <person name="Priest M."/>
            <person name="Young S.K."/>
            <person name="Wortman J."/>
            <person name="Nusbaum C."/>
            <person name="Birren B."/>
        </authorList>
    </citation>
    <scope>NUCLEOTIDE SEQUENCE [LARGE SCALE GENOMIC DNA]</scope>
    <source>
        <strain evidence="8 9">CBS 118157</strain>
    </source>
</reference>
<keyword evidence="6" id="KW-1133">Transmembrane helix</keyword>
<comment type="similarity">
    <text evidence="1">Belongs to the DNA mismatch repair MutS family.</text>
</comment>
<evidence type="ECO:0000256" key="1">
    <source>
        <dbReference type="ARBA" id="ARBA00006271"/>
    </source>
</evidence>
<dbReference type="GO" id="GO:0005524">
    <property type="term" value="F:ATP binding"/>
    <property type="evidence" value="ECO:0007669"/>
    <property type="project" value="UniProtKB-KW"/>
</dbReference>
<protein>
    <recommendedName>
        <fullName evidence="7">DNA mismatch repair proteins mutS family domain-containing protein</fullName>
    </recommendedName>
</protein>
<dbReference type="AlphaFoldDB" id="A0A0D2BG97"/>
<feature type="domain" description="DNA mismatch repair proteins mutS family" evidence="7">
    <location>
        <begin position="178"/>
        <end position="194"/>
    </location>
</feature>
<feature type="region of interest" description="Disordered" evidence="5">
    <location>
        <begin position="432"/>
        <end position="466"/>
    </location>
</feature>
<accession>A0A0D2BG97</accession>
<dbReference type="RefSeq" id="XP_013311840.1">
    <property type="nucleotide sequence ID" value="XM_013456386.1"/>
</dbReference>
<sequence length="466" mass="51627">MNQKIRNAHADVITLGDRAVQGLIDAVRSKIHPLFKISESIALLDMLASLAQLAILNNYVRPEITDTLAIKAGRHPLREKLQAERFVPNDVYATQQNRFQIITGCNMSGKSTYIRSIALSTIMALIGSFVPASYASFPITRQLFARVSTDDSIEANVSTFASEMRAMAFILHNISEHSLVIIDELGRGTSTTDGLAIAIAIAEALIESKALVWFVTHFRDLPRILAERAGVVNLHLAVDISDDYSKMKMRYKISDGYEEEKFYGLALAKVIGLPGQVVEVAEGVSRMLHERNEARRRDPQATALARRRKLLLNLREQLVQARESCASGETEPRNLTAWLKRLQVEFAVRMRAIDAETVGGSTTGRDASMGEAYEQRCVRGGTSVNDLPGADVRACDSSVIEIEEEEYLLKEHEAAHPFPTDVQVKQEEAYQLMQEGDSDSEATVGSQTETGDDEVIMDLTKEERSA</sequence>
<name>A0A0D2BG97_9EURO</name>
<gene>
    <name evidence="8" type="ORF">PV05_09995</name>
</gene>
<dbReference type="InterPro" id="IPR045076">
    <property type="entry name" value="MutS"/>
</dbReference>
<keyword evidence="2" id="KW-0547">Nucleotide-binding</keyword>
<dbReference type="SUPFAM" id="SSF48334">
    <property type="entry name" value="DNA repair protein MutS, domain III"/>
    <property type="match status" value="1"/>
</dbReference>
<dbReference type="GO" id="GO:0006298">
    <property type="term" value="P:mismatch repair"/>
    <property type="evidence" value="ECO:0007669"/>
    <property type="project" value="InterPro"/>
</dbReference>
<dbReference type="Pfam" id="PF00488">
    <property type="entry name" value="MutS_V"/>
    <property type="match status" value="1"/>
</dbReference>
<dbReference type="FunFam" id="3.40.50.300:FF:002054">
    <property type="entry name" value="DNA mismatch repair protein MSH4"/>
    <property type="match status" value="1"/>
</dbReference>
<organism evidence="8 9">
    <name type="scientific">Exophiala xenobiotica</name>
    <dbReference type="NCBI Taxonomy" id="348802"/>
    <lineage>
        <taxon>Eukaryota</taxon>
        <taxon>Fungi</taxon>
        <taxon>Dikarya</taxon>
        <taxon>Ascomycota</taxon>
        <taxon>Pezizomycotina</taxon>
        <taxon>Eurotiomycetes</taxon>
        <taxon>Chaetothyriomycetidae</taxon>
        <taxon>Chaetothyriales</taxon>
        <taxon>Herpotrichiellaceae</taxon>
        <taxon>Exophiala</taxon>
    </lineage>
</organism>
<dbReference type="InterPro" id="IPR000432">
    <property type="entry name" value="DNA_mismatch_repair_MutS_C"/>
</dbReference>
<dbReference type="OrthoDB" id="4120125at2759"/>
<evidence type="ECO:0000256" key="5">
    <source>
        <dbReference type="SAM" id="MobiDB-lite"/>
    </source>
</evidence>
<dbReference type="Gene3D" id="3.40.50.300">
    <property type="entry name" value="P-loop containing nucleotide triphosphate hydrolases"/>
    <property type="match status" value="1"/>
</dbReference>
<evidence type="ECO:0000259" key="7">
    <source>
        <dbReference type="PROSITE" id="PS00486"/>
    </source>
</evidence>
<keyword evidence="3" id="KW-0067">ATP-binding</keyword>
<dbReference type="PROSITE" id="PS00486">
    <property type="entry name" value="DNA_MISMATCH_REPAIR_2"/>
    <property type="match status" value="1"/>
</dbReference>
<keyword evidence="9" id="KW-1185">Reference proteome</keyword>
<dbReference type="InterPro" id="IPR027417">
    <property type="entry name" value="P-loop_NTPase"/>
</dbReference>
<evidence type="ECO:0000256" key="4">
    <source>
        <dbReference type="ARBA" id="ARBA00023125"/>
    </source>
</evidence>
<dbReference type="PANTHER" id="PTHR11361:SF21">
    <property type="entry name" value="MUTS PROTEIN HOMOLOG 4"/>
    <property type="match status" value="1"/>
</dbReference>
<keyword evidence="4" id="KW-0238">DNA-binding</keyword>
<dbReference type="HOGENOM" id="CLU_002472_8_5_1"/>
<dbReference type="SUPFAM" id="SSF52540">
    <property type="entry name" value="P-loop containing nucleoside triphosphate hydrolases"/>
    <property type="match status" value="1"/>
</dbReference>
<evidence type="ECO:0000256" key="6">
    <source>
        <dbReference type="SAM" id="Phobius"/>
    </source>
</evidence>
<dbReference type="SMART" id="SM00534">
    <property type="entry name" value="MUTSac"/>
    <property type="match status" value="1"/>
</dbReference>
<dbReference type="GO" id="GO:0005634">
    <property type="term" value="C:nucleus"/>
    <property type="evidence" value="ECO:0007669"/>
    <property type="project" value="TreeGrafter"/>
</dbReference>
<dbReference type="GO" id="GO:0140664">
    <property type="term" value="F:ATP-dependent DNA damage sensor activity"/>
    <property type="evidence" value="ECO:0007669"/>
    <property type="project" value="InterPro"/>
</dbReference>
<dbReference type="Proteomes" id="UP000054342">
    <property type="component" value="Unassembled WGS sequence"/>
</dbReference>
<dbReference type="InterPro" id="IPR036187">
    <property type="entry name" value="DNA_mismatch_repair_MutS_sf"/>
</dbReference>
<dbReference type="STRING" id="348802.A0A0D2BG97"/>
<dbReference type="EMBL" id="KN847322">
    <property type="protein sequence ID" value="KIW51256.1"/>
    <property type="molecule type" value="Genomic_DNA"/>
</dbReference>
<evidence type="ECO:0000313" key="9">
    <source>
        <dbReference type="Proteomes" id="UP000054342"/>
    </source>
</evidence>
<evidence type="ECO:0000256" key="3">
    <source>
        <dbReference type="ARBA" id="ARBA00022840"/>
    </source>
</evidence>
<dbReference type="GeneID" id="25331903"/>
<dbReference type="GO" id="GO:0007131">
    <property type="term" value="P:reciprocal meiotic recombination"/>
    <property type="evidence" value="ECO:0007669"/>
    <property type="project" value="TreeGrafter"/>
</dbReference>
<evidence type="ECO:0000313" key="8">
    <source>
        <dbReference type="EMBL" id="KIW51256.1"/>
    </source>
</evidence>
<dbReference type="PANTHER" id="PTHR11361">
    <property type="entry name" value="DNA MISMATCH REPAIR PROTEIN MUTS FAMILY MEMBER"/>
    <property type="match status" value="1"/>
</dbReference>
<feature type="transmembrane region" description="Helical" evidence="6">
    <location>
        <begin position="117"/>
        <end position="137"/>
    </location>
</feature>
<keyword evidence="6" id="KW-0472">Membrane</keyword>
<proteinExistence type="inferred from homology"/>
<keyword evidence="6" id="KW-0812">Transmembrane</keyword>
<dbReference type="GO" id="GO:0030983">
    <property type="term" value="F:mismatched DNA binding"/>
    <property type="evidence" value="ECO:0007669"/>
    <property type="project" value="InterPro"/>
</dbReference>